<keyword evidence="4 5" id="KW-0342">GTP-binding</keyword>
<accession>A0AAD5U5P2</accession>
<dbReference type="Pfam" id="PF00091">
    <property type="entry name" value="Tubulin"/>
    <property type="match status" value="1"/>
</dbReference>
<protein>
    <submittedName>
        <fullName evidence="7">Tubulin epsilon chain</fullName>
    </submittedName>
</protein>
<dbReference type="SMART" id="SM00864">
    <property type="entry name" value="Tubulin"/>
    <property type="match status" value="1"/>
</dbReference>
<dbReference type="SUPFAM" id="SSF52490">
    <property type="entry name" value="Tubulin nucleotide-binding domain-like"/>
    <property type="match status" value="1"/>
</dbReference>
<keyword evidence="3 5" id="KW-0547">Nucleotide-binding</keyword>
<evidence type="ECO:0000256" key="3">
    <source>
        <dbReference type="ARBA" id="ARBA00022741"/>
    </source>
</evidence>
<dbReference type="PRINTS" id="PR01519">
    <property type="entry name" value="EPSLNTUBULIN"/>
</dbReference>
<feature type="domain" description="Tubulin/FtsZ GTPase" evidence="6">
    <location>
        <begin position="62"/>
        <end position="289"/>
    </location>
</feature>
<dbReference type="PROSITE" id="PS00227">
    <property type="entry name" value="TUBULIN"/>
    <property type="match status" value="1"/>
</dbReference>
<evidence type="ECO:0000256" key="2">
    <source>
        <dbReference type="ARBA" id="ARBA00022701"/>
    </source>
</evidence>
<dbReference type="InterPro" id="IPR018316">
    <property type="entry name" value="Tubulin/FtsZ_2-layer-sand-dom"/>
</dbReference>
<gene>
    <name evidence="7" type="primary">TUBE1</name>
    <name evidence="7" type="ORF">HK099_002731</name>
</gene>
<dbReference type="EMBL" id="JADGJW010000193">
    <property type="protein sequence ID" value="KAJ3222077.1"/>
    <property type="molecule type" value="Genomic_DNA"/>
</dbReference>
<evidence type="ECO:0000313" key="8">
    <source>
        <dbReference type="Proteomes" id="UP001211065"/>
    </source>
</evidence>
<evidence type="ECO:0000256" key="1">
    <source>
        <dbReference type="ARBA" id="ARBA00009636"/>
    </source>
</evidence>
<dbReference type="Gene3D" id="3.40.50.1440">
    <property type="entry name" value="Tubulin/FtsZ, GTPase domain"/>
    <property type="match status" value="1"/>
</dbReference>
<dbReference type="InterPro" id="IPR004057">
    <property type="entry name" value="Epsilon_tubulin"/>
</dbReference>
<keyword evidence="2 5" id="KW-0493">Microtubule</keyword>
<dbReference type="InterPro" id="IPR008280">
    <property type="entry name" value="Tub_FtsZ_C"/>
</dbReference>
<dbReference type="InterPro" id="IPR000217">
    <property type="entry name" value="Tubulin"/>
</dbReference>
<dbReference type="SUPFAM" id="SSF55307">
    <property type="entry name" value="Tubulin C-terminal domain-like"/>
    <property type="match status" value="1"/>
</dbReference>
<proteinExistence type="inferred from homology"/>
<dbReference type="Pfam" id="PF03953">
    <property type="entry name" value="Tubulin_C"/>
    <property type="match status" value="1"/>
</dbReference>
<dbReference type="Proteomes" id="UP001211065">
    <property type="component" value="Unassembled WGS sequence"/>
</dbReference>
<comment type="similarity">
    <text evidence="1 5">Belongs to the tubulin family.</text>
</comment>
<dbReference type="PRINTS" id="PR01161">
    <property type="entry name" value="TUBULIN"/>
</dbReference>
<dbReference type="InterPro" id="IPR017975">
    <property type="entry name" value="Tubulin_CS"/>
</dbReference>
<evidence type="ECO:0000256" key="4">
    <source>
        <dbReference type="ARBA" id="ARBA00023134"/>
    </source>
</evidence>
<name>A0AAD5U5P2_9FUNG</name>
<dbReference type="InterPro" id="IPR036525">
    <property type="entry name" value="Tubulin/FtsZ_GTPase_sf"/>
</dbReference>
<dbReference type="GO" id="GO:0007017">
    <property type="term" value="P:microtubule-based process"/>
    <property type="evidence" value="ECO:0007669"/>
    <property type="project" value="InterPro"/>
</dbReference>
<evidence type="ECO:0000313" key="7">
    <source>
        <dbReference type="EMBL" id="KAJ3222077.1"/>
    </source>
</evidence>
<evidence type="ECO:0000259" key="6">
    <source>
        <dbReference type="SMART" id="SM00864"/>
    </source>
</evidence>
<dbReference type="PANTHER" id="PTHR11588">
    <property type="entry name" value="TUBULIN"/>
    <property type="match status" value="1"/>
</dbReference>
<dbReference type="InterPro" id="IPR003008">
    <property type="entry name" value="Tubulin_FtsZ_GTPase"/>
</dbReference>
<dbReference type="GO" id="GO:0005874">
    <property type="term" value="C:microtubule"/>
    <property type="evidence" value="ECO:0007669"/>
    <property type="project" value="UniProtKB-KW"/>
</dbReference>
<reference evidence="7" key="1">
    <citation type="submission" date="2020-05" db="EMBL/GenBank/DDBJ databases">
        <title>Phylogenomic resolution of chytrid fungi.</title>
        <authorList>
            <person name="Stajich J.E."/>
            <person name="Amses K."/>
            <person name="Simmons R."/>
            <person name="Seto K."/>
            <person name="Myers J."/>
            <person name="Bonds A."/>
            <person name="Quandt C.A."/>
            <person name="Barry K."/>
            <person name="Liu P."/>
            <person name="Grigoriev I."/>
            <person name="Longcore J.E."/>
            <person name="James T.Y."/>
        </authorList>
    </citation>
    <scope>NUCLEOTIDE SEQUENCE</scope>
    <source>
        <strain evidence="7">JEL0476</strain>
    </source>
</reference>
<dbReference type="AlphaFoldDB" id="A0AAD5U5P2"/>
<sequence>MPESIIIQVGQCGNQIGQKFWEKAVTEHASYNKNQIFDESFSTFFRNVDSRNGISNISFEKKEKIVELRGRGILVDMEEGVINQIKNSFVGELFDNNQIISSNSGSGKDKNKNNRNKVLNFLTGNNWAVGYNVYGKEFNDLIIETVRKQTEYCDGLQSFFLISSLGGGTGSGLGSYINELLCTEYPEVFKFSSVIFPAKNDDVITSPYNSVLALNKLINHVDCVLPIENNSLLDIFEKIEKSNPDFSQSSLATNVEELKKNKKLKNFDGMNNIVANLLNNLTSSMRFEGKMNVDINDITTNLVPFPRLKFLLSSMTPLYTLKDVRVAPRSIDQMFLDAFTKETQLIKTDGKSGTYLACALIVRGQGIALSDIRRNIDKISKSLKFVSWNQESWKTG</sequence>
<evidence type="ECO:0000256" key="5">
    <source>
        <dbReference type="RuleBase" id="RU000352"/>
    </source>
</evidence>
<organism evidence="7 8">
    <name type="scientific">Clydaea vesicula</name>
    <dbReference type="NCBI Taxonomy" id="447962"/>
    <lineage>
        <taxon>Eukaryota</taxon>
        <taxon>Fungi</taxon>
        <taxon>Fungi incertae sedis</taxon>
        <taxon>Chytridiomycota</taxon>
        <taxon>Chytridiomycota incertae sedis</taxon>
        <taxon>Chytridiomycetes</taxon>
        <taxon>Lobulomycetales</taxon>
        <taxon>Lobulomycetaceae</taxon>
        <taxon>Clydaea</taxon>
    </lineage>
</organism>
<keyword evidence="8" id="KW-1185">Reference proteome</keyword>
<comment type="caution">
    <text evidence="7">The sequence shown here is derived from an EMBL/GenBank/DDBJ whole genome shotgun (WGS) entry which is preliminary data.</text>
</comment>
<dbReference type="GO" id="GO:0005525">
    <property type="term" value="F:GTP binding"/>
    <property type="evidence" value="ECO:0007669"/>
    <property type="project" value="UniProtKB-UniRule"/>
</dbReference>